<dbReference type="Pfam" id="PF00440">
    <property type="entry name" value="TetR_N"/>
    <property type="match status" value="1"/>
</dbReference>
<gene>
    <name evidence="5" type="ORF">PCC79_11875</name>
</gene>
<evidence type="ECO:0000256" key="1">
    <source>
        <dbReference type="ARBA" id="ARBA00023125"/>
    </source>
</evidence>
<dbReference type="Gene3D" id="1.10.357.10">
    <property type="entry name" value="Tetracycline Repressor, domain 2"/>
    <property type="match status" value="1"/>
</dbReference>
<feature type="domain" description="HTH tetR-type" evidence="4">
    <location>
        <begin position="16"/>
        <end position="75"/>
    </location>
</feature>
<proteinExistence type="predicted"/>
<dbReference type="InterPro" id="IPR045823">
    <property type="entry name" value="TetR_C_32"/>
</dbReference>
<dbReference type="SUPFAM" id="SSF48498">
    <property type="entry name" value="Tetracyclin repressor-like, C-terminal domain"/>
    <property type="match status" value="1"/>
</dbReference>
<evidence type="ECO:0000256" key="2">
    <source>
        <dbReference type="PROSITE-ProRule" id="PRU00335"/>
    </source>
</evidence>
<dbReference type="InterPro" id="IPR001647">
    <property type="entry name" value="HTH_TetR"/>
</dbReference>
<dbReference type="InterPro" id="IPR009057">
    <property type="entry name" value="Homeodomain-like_sf"/>
</dbReference>
<organism evidence="5 6">
    <name type="scientific">Propioniciclava soli</name>
    <dbReference type="NCBI Taxonomy" id="2775081"/>
    <lineage>
        <taxon>Bacteria</taxon>
        <taxon>Bacillati</taxon>
        <taxon>Actinomycetota</taxon>
        <taxon>Actinomycetes</taxon>
        <taxon>Propionibacteriales</taxon>
        <taxon>Propionibacteriaceae</taxon>
        <taxon>Propioniciclava</taxon>
    </lineage>
</organism>
<feature type="compositionally biased region" description="Pro residues" evidence="3">
    <location>
        <begin position="207"/>
        <end position="218"/>
    </location>
</feature>
<dbReference type="InterPro" id="IPR036271">
    <property type="entry name" value="Tet_transcr_reg_TetR-rel_C_sf"/>
</dbReference>
<dbReference type="InterPro" id="IPR050109">
    <property type="entry name" value="HTH-type_TetR-like_transc_reg"/>
</dbReference>
<dbReference type="PANTHER" id="PTHR30055:SF227">
    <property type="entry name" value="TRANSCRIPTIONAL REGULATORY PROTEIN (PROBABLY TETR-FAMILY)-RELATED"/>
    <property type="match status" value="1"/>
</dbReference>
<dbReference type="EMBL" id="CP115965">
    <property type="protein sequence ID" value="WZW97597.1"/>
    <property type="molecule type" value="Genomic_DNA"/>
</dbReference>
<reference evidence="5 6" key="1">
    <citation type="journal article" date="2023" name="Environ Microbiome">
        <title>A coral-associated actinobacterium mitigates coral bleaching under heat stress.</title>
        <authorList>
            <person name="Li J."/>
            <person name="Zou Y."/>
            <person name="Li Q."/>
            <person name="Zhang J."/>
            <person name="Bourne D.G."/>
            <person name="Lyu Y."/>
            <person name="Liu C."/>
            <person name="Zhang S."/>
        </authorList>
    </citation>
    <scope>NUCLEOTIDE SEQUENCE [LARGE SCALE GENOMIC DNA]</scope>
    <source>
        <strain evidence="5 6">SCSIO 13291</strain>
    </source>
</reference>
<dbReference type="RefSeq" id="WP_342371945.1">
    <property type="nucleotide sequence ID" value="NZ_CP115965.1"/>
</dbReference>
<feature type="compositionally biased region" description="Low complexity" evidence="3">
    <location>
        <begin position="219"/>
        <end position="229"/>
    </location>
</feature>
<dbReference type="PANTHER" id="PTHR30055">
    <property type="entry name" value="HTH-TYPE TRANSCRIPTIONAL REGULATOR RUTR"/>
    <property type="match status" value="1"/>
</dbReference>
<dbReference type="Proteomes" id="UP001434337">
    <property type="component" value="Chromosome"/>
</dbReference>
<accession>A0ABZ3C460</accession>
<dbReference type="PROSITE" id="PS50977">
    <property type="entry name" value="HTH_TETR_2"/>
    <property type="match status" value="1"/>
</dbReference>
<evidence type="ECO:0000313" key="5">
    <source>
        <dbReference type="EMBL" id="WZW97597.1"/>
    </source>
</evidence>
<evidence type="ECO:0000256" key="3">
    <source>
        <dbReference type="SAM" id="MobiDB-lite"/>
    </source>
</evidence>
<protein>
    <submittedName>
        <fullName evidence="5">TetR/AcrR family transcriptional regulator</fullName>
    </submittedName>
</protein>
<keyword evidence="1 2" id="KW-0238">DNA-binding</keyword>
<evidence type="ECO:0000313" key="6">
    <source>
        <dbReference type="Proteomes" id="UP001434337"/>
    </source>
</evidence>
<feature type="region of interest" description="Disordered" evidence="3">
    <location>
        <begin position="202"/>
        <end position="229"/>
    </location>
</feature>
<evidence type="ECO:0000259" key="4">
    <source>
        <dbReference type="PROSITE" id="PS50977"/>
    </source>
</evidence>
<sequence length="229" mass="24168">MTTTDGRATRWAQHNADRRQELVEATLRAIRKHGSAVGMDDIAASASTSKTVFYRHFGDRNGLYEAVVESVHAFIRGNLDSPLSSGLAPGELVAALADAYLSVVEADVEIYRFVTTRPGDSPDPVLGITNRIGDEVAAAFAGWLTDAGLDPSPANTWGHGVTGFVWAVADRWILTDLRRPRADIVAFVAQLFEPAFAAQTPTASPAPAAPAAPAPPSAPTTTTHPAPTA</sequence>
<dbReference type="SUPFAM" id="SSF46689">
    <property type="entry name" value="Homeodomain-like"/>
    <property type="match status" value="1"/>
</dbReference>
<dbReference type="Pfam" id="PF19344">
    <property type="entry name" value="TetR_C_32"/>
    <property type="match status" value="1"/>
</dbReference>
<keyword evidence="6" id="KW-1185">Reference proteome</keyword>
<feature type="DNA-binding region" description="H-T-H motif" evidence="2">
    <location>
        <begin position="38"/>
        <end position="57"/>
    </location>
</feature>
<name>A0ABZ3C460_9ACTN</name>